<dbReference type="Pfam" id="PF00005">
    <property type="entry name" value="ABC_tran"/>
    <property type="match status" value="1"/>
</dbReference>
<dbReference type="GO" id="GO:0005524">
    <property type="term" value="F:ATP binding"/>
    <property type="evidence" value="ECO:0007669"/>
    <property type="project" value="UniProtKB-KW"/>
</dbReference>
<accession>D0MJK6</accession>
<dbReference type="InterPro" id="IPR003439">
    <property type="entry name" value="ABC_transporter-like_ATP-bd"/>
</dbReference>
<dbReference type="eggNOG" id="COG1131">
    <property type="taxonomic scope" value="Bacteria"/>
</dbReference>
<dbReference type="KEGG" id="rmr:Rmar_1780"/>
<dbReference type="Proteomes" id="UP000002221">
    <property type="component" value="Chromosome"/>
</dbReference>
<dbReference type="SUPFAM" id="SSF52540">
    <property type="entry name" value="P-loop containing nucleoside triphosphate hydrolases"/>
    <property type="match status" value="1"/>
</dbReference>
<evidence type="ECO:0000313" key="6">
    <source>
        <dbReference type="Proteomes" id="UP000002221"/>
    </source>
</evidence>
<protein>
    <submittedName>
        <fullName evidence="5">ABC transporter related protein</fullName>
    </submittedName>
</protein>
<dbReference type="InterPro" id="IPR025302">
    <property type="entry name" value="DrrA1/2-like_C"/>
</dbReference>
<dbReference type="PROSITE" id="PS50893">
    <property type="entry name" value="ABC_TRANSPORTER_2"/>
    <property type="match status" value="1"/>
</dbReference>
<dbReference type="Pfam" id="PF13732">
    <property type="entry name" value="DrrA1-3_C"/>
    <property type="match status" value="1"/>
</dbReference>
<dbReference type="AlphaFoldDB" id="D0MJK6"/>
<dbReference type="Gene3D" id="3.40.50.300">
    <property type="entry name" value="P-loop containing nucleotide triphosphate hydrolases"/>
    <property type="match status" value="1"/>
</dbReference>
<gene>
    <name evidence="5" type="ordered locus">Rmar_1780</name>
</gene>
<dbReference type="OrthoDB" id="9785229at2"/>
<proteinExistence type="predicted"/>
<evidence type="ECO:0000313" key="5">
    <source>
        <dbReference type="EMBL" id="ACY48664.1"/>
    </source>
</evidence>
<evidence type="ECO:0000256" key="1">
    <source>
        <dbReference type="ARBA" id="ARBA00022448"/>
    </source>
</evidence>
<dbReference type="HOGENOM" id="CLU_000604_1_2_10"/>
<name>D0MJK6_RHOM4</name>
<keyword evidence="6" id="KW-1185">Reference proteome</keyword>
<reference evidence="5 6" key="1">
    <citation type="journal article" date="2009" name="Stand. Genomic Sci.">
        <title>Complete genome sequence of Rhodothermus marinus type strain (R-10).</title>
        <authorList>
            <person name="Nolan M."/>
            <person name="Tindall B.J."/>
            <person name="Pomrenke H."/>
            <person name="Lapidus A."/>
            <person name="Copeland A."/>
            <person name="Glavina Del Rio T."/>
            <person name="Lucas S."/>
            <person name="Chen F."/>
            <person name="Tice H."/>
            <person name="Cheng J.F."/>
            <person name="Saunders E."/>
            <person name="Han C."/>
            <person name="Bruce D."/>
            <person name="Goodwin L."/>
            <person name="Chain P."/>
            <person name="Pitluck S."/>
            <person name="Ovchinikova G."/>
            <person name="Pati A."/>
            <person name="Ivanova N."/>
            <person name="Mavromatis K."/>
            <person name="Chen A."/>
            <person name="Palaniappan K."/>
            <person name="Land M."/>
            <person name="Hauser L."/>
            <person name="Chang Y.J."/>
            <person name="Jeffries C.D."/>
            <person name="Brettin T."/>
            <person name="Goker M."/>
            <person name="Bristow J."/>
            <person name="Eisen J.A."/>
            <person name="Markowitz V."/>
            <person name="Hugenholtz P."/>
            <person name="Kyrpides N.C."/>
            <person name="Klenk H.P."/>
            <person name="Detter J.C."/>
        </authorList>
    </citation>
    <scope>NUCLEOTIDE SEQUENCE [LARGE SCALE GENOMIC DNA]</scope>
    <source>
        <strain evidence="6">ATCC 43812 / DSM 4252 / R-10</strain>
    </source>
</reference>
<dbReference type="InterPro" id="IPR003593">
    <property type="entry name" value="AAA+_ATPase"/>
</dbReference>
<feature type="domain" description="ABC transporter" evidence="4">
    <location>
        <begin position="6"/>
        <end position="235"/>
    </location>
</feature>
<evidence type="ECO:0000259" key="4">
    <source>
        <dbReference type="PROSITE" id="PS50893"/>
    </source>
</evidence>
<keyword evidence="1" id="KW-0813">Transport</keyword>
<dbReference type="PANTHER" id="PTHR43038">
    <property type="entry name" value="ATP-BINDING CASSETTE, SUB-FAMILY H, MEMBER 1"/>
    <property type="match status" value="1"/>
</dbReference>
<dbReference type="PANTHER" id="PTHR43038:SF3">
    <property type="entry name" value="ABC TRANSPORTER G FAMILY MEMBER 20 ISOFORM X1"/>
    <property type="match status" value="1"/>
</dbReference>
<dbReference type="InterPro" id="IPR027417">
    <property type="entry name" value="P-loop_NTPase"/>
</dbReference>
<dbReference type="EMBL" id="CP001807">
    <property type="protein sequence ID" value="ACY48664.1"/>
    <property type="molecule type" value="Genomic_DNA"/>
</dbReference>
<dbReference type="RefSeq" id="WP_012844275.1">
    <property type="nucleotide sequence ID" value="NC_013501.1"/>
</dbReference>
<keyword evidence="3" id="KW-0067">ATP-binding</keyword>
<dbReference type="STRING" id="518766.Rmar_1780"/>
<sequence length="312" mass="34759">MSTPAIDVRDLTRRFGSFTAVDHVTFQVEAGEIFGFLGANGAGKSTTIRMLCGLLPPSEGTARVAGFDVAREPYRVRQAIGYMAQKFSLYEDLTGLENLYFFGTAYGLTGRRLETRIREVTARVGLSGQERRLVRELPTGWRQRLALASALLHEPSVVFLDEPTSGVDPLARRRFWDLIAELAAEGTTVFVTTHYLDEAEYCNRLGLIQSGRLIALGAPEALKARYLTRPLYELEAIPLRAALEALRRMPEVFEADPFGSRIHVTLQDRALDPELLVRRLREAGLTVAGIRPIVPTLEDVFLHLIEHPPAET</sequence>
<dbReference type="SMART" id="SM00382">
    <property type="entry name" value="AAA"/>
    <property type="match status" value="1"/>
</dbReference>
<organism evidence="5 6">
    <name type="scientific">Rhodothermus marinus (strain ATCC 43812 / DSM 4252 / R-10)</name>
    <name type="common">Rhodothermus obamensis</name>
    <dbReference type="NCBI Taxonomy" id="518766"/>
    <lineage>
        <taxon>Bacteria</taxon>
        <taxon>Pseudomonadati</taxon>
        <taxon>Rhodothermota</taxon>
        <taxon>Rhodothermia</taxon>
        <taxon>Rhodothermales</taxon>
        <taxon>Rhodothermaceae</taxon>
        <taxon>Rhodothermus</taxon>
    </lineage>
</organism>
<evidence type="ECO:0000256" key="3">
    <source>
        <dbReference type="ARBA" id="ARBA00022840"/>
    </source>
</evidence>
<evidence type="ECO:0000256" key="2">
    <source>
        <dbReference type="ARBA" id="ARBA00022741"/>
    </source>
</evidence>
<keyword evidence="2" id="KW-0547">Nucleotide-binding</keyword>
<dbReference type="GO" id="GO:0016887">
    <property type="term" value="F:ATP hydrolysis activity"/>
    <property type="evidence" value="ECO:0007669"/>
    <property type="project" value="InterPro"/>
</dbReference>